<dbReference type="eggNOG" id="KOG3656">
    <property type="taxonomic scope" value="Eukaryota"/>
</dbReference>
<evidence type="ECO:0000259" key="11">
    <source>
        <dbReference type="PROSITE" id="PS50262"/>
    </source>
</evidence>
<dbReference type="STRING" id="8469.M7BJ57"/>
<feature type="transmembrane region" description="Helical" evidence="10">
    <location>
        <begin position="88"/>
        <end position="110"/>
    </location>
</feature>
<dbReference type="EMBL" id="KB542241">
    <property type="protein sequence ID" value="EMP32083.1"/>
    <property type="molecule type" value="Genomic_DNA"/>
</dbReference>
<evidence type="ECO:0000256" key="5">
    <source>
        <dbReference type="ARBA" id="ARBA00023040"/>
    </source>
</evidence>
<evidence type="ECO:0000313" key="12">
    <source>
        <dbReference type="EMBL" id="EMP32083.1"/>
    </source>
</evidence>
<sequence>MVCILRMAFIISPSAASILTMIMVTFDRYLAIKRPFQYFRIMSGLVVGACIVGLWLAACFIGFLPVIVQGFQQSYEGKCTFFGVFQPTYMLTVFCTGFFPALFIFIYLYCDILKIASLHVQHIREVAQVGLSGNSPSPHNTSDMKAVRTVAILIGCFVLSWSPFFIASIVKTMCQKCLPYNVIERFPAGVQHRFVLYPTHSSRSDTPMGAAGVVPVDRTASRAAWLHLLLGAGGGTCCCFQELLETPNSQYSQF</sequence>
<keyword evidence="6 10" id="KW-0472">Membrane</keyword>
<dbReference type="GO" id="GO:0004930">
    <property type="term" value="F:G protein-coupled receptor activity"/>
    <property type="evidence" value="ECO:0007669"/>
    <property type="project" value="UniProtKB-KW"/>
</dbReference>
<feature type="transmembrane region" description="Helical" evidence="10">
    <location>
        <begin position="6"/>
        <end position="26"/>
    </location>
</feature>
<dbReference type="InterPro" id="IPR017452">
    <property type="entry name" value="GPCR_Rhodpsn_7TM"/>
</dbReference>
<gene>
    <name evidence="12" type="ORF">UY3_10758</name>
</gene>
<evidence type="ECO:0000256" key="3">
    <source>
        <dbReference type="ARBA" id="ARBA00022692"/>
    </source>
</evidence>
<feature type="transmembrane region" description="Helical" evidence="10">
    <location>
        <begin position="150"/>
        <end position="170"/>
    </location>
</feature>
<dbReference type="Pfam" id="PF00001">
    <property type="entry name" value="7tm_1"/>
    <property type="match status" value="1"/>
</dbReference>
<keyword evidence="7 9" id="KW-0675">Receptor</keyword>
<proteinExistence type="inferred from homology"/>
<dbReference type="PROSITE" id="PS00237">
    <property type="entry name" value="G_PROTEIN_RECEP_F1_1"/>
    <property type="match status" value="1"/>
</dbReference>
<evidence type="ECO:0000256" key="10">
    <source>
        <dbReference type="SAM" id="Phobius"/>
    </source>
</evidence>
<dbReference type="PANTHER" id="PTHR22750">
    <property type="entry name" value="G-PROTEIN COUPLED RECEPTOR"/>
    <property type="match status" value="1"/>
</dbReference>
<dbReference type="PRINTS" id="PR00237">
    <property type="entry name" value="GPCRRHODOPSN"/>
</dbReference>
<evidence type="ECO:0000313" key="13">
    <source>
        <dbReference type="Proteomes" id="UP000031443"/>
    </source>
</evidence>
<dbReference type="Proteomes" id="UP000031443">
    <property type="component" value="Unassembled WGS sequence"/>
</dbReference>
<comment type="similarity">
    <text evidence="9">Belongs to the G-protein coupled receptor 1 family.</text>
</comment>
<reference evidence="13" key="1">
    <citation type="journal article" date="2013" name="Nat. Genet.">
        <title>The draft genomes of soft-shell turtle and green sea turtle yield insights into the development and evolution of the turtle-specific body plan.</title>
        <authorList>
            <person name="Wang Z."/>
            <person name="Pascual-Anaya J."/>
            <person name="Zadissa A."/>
            <person name="Li W."/>
            <person name="Niimura Y."/>
            <person name="Huang Z."/>
            <person name="Li C."/>
            <person name="White S."/>
            <person name="Xiong Z."/>
            <person name="Fang D."/>
            <person name="Wang B."/>
            <person name="Ming Y."/>
            <person name="Chen Y."/>
            <person name="Zheng Y."/>
            <person name="Kuraku S."/>
            <person name="Pignatelli M."/>
            <person name="Herrero J."/>
            <person name="Beal K."/>
            <person name="Nozawa M."/>
            <person name="Li Q."/>
            <person name="Wang J."/>
            <person name="Zhang H."/>
            <person name="Yu L."/>
            <person name="Shigenobu S."/>
            <person name="Wang J."/>
            <person name="Liu J."/>
            <person name="Flicek P."/>
            <person name="Searle S."/>
            <person name="Wang J."/>
            <person name="Kuratani S."/>
            <person name="Yin Y."/>
            <person name="Aken B."/>
            <person name="Zhang G."/>
            <person name="Irie N."/>
        </authorList>
    </citation>
    <scope>NUCLEOTIDE SEQUENCE [LARGE SCALE GENOMIC DNA]</scope>
</reference>
<evidence type="ECO:0000256" key="7">
    <source>
        <dbReference type="ARBA" id="ARBA00023170"/>
    </source>
</evidence>
<keyword evidence="2" id="KW-1003">Cell membrane</keyword>
<keyword evidence="4 10" id="KW-1133">Transmembrane helix</keyword>
<name>M7BJ57_CHEMY</name>
<evidence type="ECO:0000256" key="8">
    <source>
        <dbReference type="ARBA" id="ARBA00023224"/>
    </source>
</evidence>
<dbReference type="Gene3D" id="1.20.1070.10">
    <property type="entry name" value="Rhodopsin 7-helix transmembrane proteins"/>
    <property type="match status" value="1"/>
</dbReference>
<keyword evidence="8 9" id="KW-0807">Transducer</keyword>
<evidence type="ECO:0000256" key="4">
    <source>
        <dbReference type="ARBA" id="ARBA00022989"/>
    </source>
</evidence>
<evidence type="ECO:0000256" key="9">
    <source>
        <dbReference type="RuleBase" id="RU000688"/>
    </source>
</evidence>
<dbReference type="InterPro" id="IPR000276">
    <property type="entry name" value="GPCR_Rhodpsn"/>
</dbReference>
<keyword evidence="13" id="KW-1185">Reference proteome</keyword>
<accession>M7BJ57</accession>
<comment type="subcellular location">
    <subcellularLocation>
        <location evidence="1">Cell membrane</location>
        <topology evidence="1">Multi-pass membrane protein</topology>
    </subcellularLocation>
</comment>
<keyword evidence="5 9" id="KW-0297">G-protein coupled receptor</keyword>
<evidence type="ECO:0000256" key="1">
    <source>
        <dbReference type="ARBA" id="ARBA00004651"/>
    </source>
</evidence>
<dbReference type="SUPFAM" id="SSF81321">
    <property type="entry name" value="Family A G protein-coupled receptor-like"/>
    <property type="match status" value="1"/>
</dbReference>
<evidence type="ECO:0000256" key="2">
    <source>
        <dbReference type="ARBA" id="ARBA00022475"/>
    </source>
</evidence>
<dbReference type="GO" id="GO:0005886">
    <property type="term" value="C:plasma membrane"/>
    <property type="evidence" value="ECO:0007669"/>
    <property type="project" value="UniProtKB-SubCell"/>
</dbReference>
<feature type="domain" description="G-protein coupled receptors family 1 profile" evidence="11">
    <location>
        <begin position="1"/>
        <end position="173"/>
    </location>
</feature>
<protein>
    <submittedName>
        <fullName evidence="12">Glucose-dependent insulinotropic receptor</fullName>
    </submittedName>
</protein>
<dbReference type="AlphaFoldDB" id="M7BJ57"/>
<feature type="transmembrane region" description="Helical" evidence="10">
    <location>
        <begin position="38"/>
        <end position="68"/>
    </location>
</feature>
<evidence type="ECO:0000256" key="6">
    <source>
        <dbReference type="ARBA" id="ARBA00023136"/>
    </source>
</evidence>
<dbReference type="PROSITE" id="PS50262">
    <property type="entry name" value="G_PROTEIN_RECEP_F1_2"/>
    <property type="match status" value="1"/>
</dbReference>
<organism evidence="12 13">
    <name type="scientific">Chelonia mydas</name>
    <name type="common">Green sea-turtle</name>
    <name type="synonym">Chelonia agassizi</name>
    <dbReference type="NCBI Taxonomy" id="8469"/>
    <lineage>
        <taxon>Eukaryota</taxon>
        <taxon>Metazoa</taxon>
        <taxon>Chordata</taxon>
        <taxon>Craniata</taxon>
        <taxon>Vertebrata</taxon>
        <taxon>Euteleostomi</taxon>
        <taxon>Archelosauria</taxon>
        <taxon>Testudinata</taxon>
        <taxon>Testudines</taxon>
        <taxon>Cryptodira</taxon>
        <taxon>Durocryptodira</taxon>
        <taxon>Americhelydia</taxon>
        <taxon>Chelonioidea</taxon>
        <taxon>Cheloniidae</taxon>
        <taxon>Chelonia</taxon>
    </lineage>
</organism>
<keyword evidence="3 9" id="KW-0812">Transmembrane</keyword>